<evidence type="ECO:0000259" key="3">
    <source>
        <dbReference type="PROSITE" id="PS51186"/>
    </source>
</evidence>
<evidence type="ECO:0000313" key="4">
    <source>
        <dbReference type="EMBL" id="BCN29735.1"/>
    </source>
</evidence>
<dbReference type="InterPro" id="IPR000182">
    <property type="entry name" value="GNAT_dom"/>
</dbReference>
<evidence type="ECO:0000256" key="1">
    <source>
        <dbReference type="ARBA" id="ARBA00022679"/>
    </source>
</evidence>
<organism evidence="4 5">
    <name type="scientific">Anaeromicropila herbilytica</name>
    <dbReference type="NCBI Taxonomy" id="2785025"/>
    <lineage>
        <taxon>Bacteria</taxon>
        <taxon>Bacillati</taxon>
        <taxon>Bacillota</taxon>
        <taxon>Clostridia</taxon>
        <taxon>Lachnospirales</taxon>
        <taxon>Lachnospiraceae</taxon>
        <taxon>Anaeromicropila</taxon>
    </lineage>
</organism>
<dbReference type="PROSITE" id="PS51186">
    <property type="entry name" value="GNAT"/>
    <property type="match status" value="1"/>
</dbReference>
<dbReference type="Proteomes" id="UP000595897">
    <property type="component" value="Chromosome"/>
</dbReference>
<dbReference type="GO" id="GO:0016747">
    <property type="term" value="F:acyltransferase activity, transferring groups other than amino-acyl groups"/>
    <property type="evidence" value="ECO:0007669"/>
    <property type="project" value="InterPro"/>
</dbReference>
<name>A0A7R7EJ97_9FIRM</name>
<gene>
    <name evidence="4" type="primary">paiA</name>
    <name evidence="4" type="ORF">bsdtb5_10300</name>
</gene>
<dbReference type="SUPFAM" id="SSF55729">
    <property type="entry name" value="Acyl-CoA N-acyltransferases (Nat)"/>
    <property type="match status" value="1"/>
</dbReference>
<dbReference type="RefSeq" id="WP_271714999.1">
    <property type="nucleotide sequence ID" value="NZ_AP024169.1"/>
</dbReference>
<dbReference type="PANTHER" id="PTHR43420">
    <property type="entry name" value="ACETYLTRANSFERASE"/>
    <property type="match status" value="1"/>
</dbReference>
<sequence length="172" mass="20363">MDNLTIKECSIEHIEKIKVIGERTFYETFSDENATEDMESYLKENFSYEQLESEVNNQGSRFYIVEHNNNVVAYMKANFDTAQTEIGHDNSLEVQRIYILKEYKGKHIGKRLMEKAIELAKSNDLKYMWLGVWENNINAIKFYEKQGFEIFDSHIFKLGDDEQTDYLMKLVL</sequence>
<keyword evidence="2" id="KW-0012">Acyltransferase</keyword>
<dbReference type="AlphaFoldDB" id="A0A7R7EJ97"/>
<keyword evidence="5" id="KW-1185">Reference proteome</keyword>
<evidence type="ECO:0000313" key="5">
    <source>
        <dbReference type="Proteomes" id="UP000595897"/>
    </source>
</evidence>
<protein>
    <submittedName>
        <fullName evidence="4">Spermidine/spermine N(1)-acetyltransferase</fullName>
    </submittedName>
</protein>
<proteinExistence type="predicted"/>
<feature type="domain" description="N-acetyltransferase" evidence="3">
    <location>
        <begin position="4"/>
        <end position="172"/>
    </location>
</feature>
<dbReference type="InterPro" id="IPR050680">
    <property type="entry name" value="YpeA/RimI_acetyltransf"/>
</dbReference>
<accession>A0A7R7EJ97</accession>
<dbReference type="Pfam" id="PF00583">
    <property type="entry name" value="Acetyltransf_1"/>
    <property type="match status" value="1"/>
</dbReference>
<keyword evidence="1 4" id="KW-0808">Transferase</keyword>
<dbReference type="CDD" id="cd04301">
    <property type="entry name" value="NAT_SF"/>
    <property type="match status" value="1"/>
</dbReference>
<dbReference type="EMBL" id="AP024169">
    <property type="protein sequence ID" value="BCN29735.1"/>
    <property type="molecule type" value="Genomic_DNA"/>
</dbReference>
<evidence type="ECO:0000256" key="2">
    <source>
        <dbReference type="ARBA" id="ARBA00023315"/>
    </source>
</evidence>
<dbReference type="PANTHER" id="PTHR43420:SF47">
    <property type="entry name" value="N-ACETYLTRANSFERASE DOMAIN-CONTAINING PROTEIN"/>
    <property type="match status" value="1"/>
</dbReference>
<reference evidence="4 5" key="1">
    <citation type="submission" date="2020-11" db="EMBL/GenBank/DDBJ databases">
        <title>Draft genome sequencing of a Lachnospiraceae strain isolated from anoxic soil subjected to BSD treatment.</title>
        <authorList>
            <person name="Uek A."/>
            <person name="Tonouchi A."/>
        </authorList>
    </citation>
    <scope>NUCLEOTIDE SEQUENCE [LARGE SCALE GENOMIC DNA]</scope>
    <source>
        <strain evidence="4 5">TB5</strain>
    </source>
</reference>
<dbReference type="KEGG" id="ahb:bsdtb5_10300"/>
<dbReference type="InterPro" id="IPR016181">
    <property type="entry name" value="Acyl_CoA_acyltransferase"/>
</dbReference>
<dbReference type="Gene3D" id="3.40.630.30">
    <property type="match status" value="1"/>
</dbReference>